<keyword evidence="2" id="KW-1185">Reference proteome</keyword>
<proteinExistence type="predicted"/>
<evidence type="ECO:0000313" key="2">
    <source>
        <dbReference type="Proteomes" id="UP001497516"/>
    </source>
</evidence>
<gene>
    <name evidence="1" type="ORF">LTRI10_LOCUS18360</name>
</gene>
<protein>
    <submittedName>
        <fullName evidence="1">Uncharacterized protein</fullName>
    </submittedName>
</protein>
<accession>A0AAV2DTA8</accession>
<organism evidence="1 2">
    <name type="scientific">Linum trigynum</name>
    <dbReference type="NCBI Taxonomy" id="586398"/>
    <lineage>
        <taxon>Eukaryota</taxon>
        <taxon>Viridiplantae</taxon>
        <taxon>Streptophyta</taxon>
        <taxon>Embryophyta</taxon>
        <taxon>Tracheophyta</taxon>
        <taxon>Spermatophyta</taxon>
        <taxon>Magnoliopsida</taxon>
        <taxon>eudicotyledons</taxon>
        <taxon>Gunneridae</taxon>
        <taxon>Pentapetalae</taxon>
        <taxon>rosids</taxon>
        <taxon>fabids</taxon>
        <taxon>Malpighiales</taxon>
        <taxon>Linaceae</taxon>
        <taxon>Linum</taxon>
    </lineage>
</organism>
<name>A0AAV2DTA8_9ROSI</name>
<dbReference type="AlphaFoldDB" id="A0AAV2DTA8"/>
<sequence length="436" mass="49031">MTNSEKPSRDELINRMMTSLDIAMAACRRAIMAYDRVRTPPPPQVDIMTAMEEAEIAIPPVATALPLPQAAVLAESKYEEEKADVGDVAPPAPLMSLVPLAAPPTSVSKIPPPSQEESLVSMKMDPFLIAPTLAPPTSIASPTNPLVCTQEPPSLDIELEPPLASAAKAAPALARLAVKYQREGKPQSLWVNSRPLQIQRTQIPQNSLVTYFRCAYTNSRLASSTSEQYGVDRDFLYWWKRRKKGRDIANTPKMGDNNILRQGRLEPSVRKEAMACAFDLCYLDKDFDNKTYKRKRRLGTNVVIRRMVQFRERMNEQQRVERAEGGDGWAGSAIWVDLWARPIDCYGSRMNTYQEQPPPELIDLRIYLLNNDPLLDAFVFLCYTEVSVDQEWNRLLKGRISSMTLLAGWPPLSMIASLSSTLRTRPFFRGLVMMSP</sequence>
<dbReference type="Proteomes" id="UP001497516">
    <property type="component" value="Chromosome 3"/>
</dbReference>
<evidence type="ECO:0000313" key="1">
    <source>
        <dbReference type="EMBL" id="CAL1376643.1"/>
    </source>
</evidence>
<dbReference type="EMBL" id="OZ034816">
    <property type="protein sequence ID" value="CAL1376643.1"/>
    <property type="molecule type" value="Genomic_DNA"/>
</dbReference>
<reference evidence="1 2" key="1">
    <citation type="submission" date="2024-04" db="EMBL/GenBank/DDBJ databases">
        <authorList>
            <person name="Fracassetti M."/>
        </authorList>
    </citation>
    <scope>NUCLEOTIDE SEQUENCE [LARGE SCALE GENOMIC DNA]</scope>
</reference>